<dbReference type="AlphaFoldDB" id="A0A1T5A9M4"/>
<dbReference type="Proteomes" id="UP000189981">
    <property type="component" value="Unassembled WGS sequence"/>
</dbReference>
<accession>A0A1T5A9M4</accession>
<reference evidence="2" key="1">
    <citation type="submission" date="2017-02" db="EMBL/GenBank/DDBJ databases">
        <authorList>
            <person name="Varghese N."/>
            <person name="Submissions S."/>
        </authorList>
    </citation>
    <scope>NUCLEOTIDE SEQUENCE [LARGE SCALE GENOMIC DNA]</scope>
    <source>
        <strain evidence="2">DSM 22385</strain>
    </source>
</reference>
<protein>
    <submittedName>
        <fullName evidence="1">Uncharacterized protein</fullName>
    </submittedName>
</protein>
<organism evidence="1 2">
    <name type="scientific">Daejeonella lutea</name>
    <dbReference type="NCBI Taxonomy" id="572036"/>
    <lineage>
        <taxon>Bacteria</taxon>
        <taxon>Pseudomonadati</taxon>
        <taxon>Bacteroidota</taxon>
        <taxon>Sphingobacteriia</taxon>
        <taxon>Sphingobacteriales</taxon>
        <taxon>Sphingobacteriaceae</taxon>
        <taxon>Daejeonella</taxon>
    </lineage>
</organism>
<evidence type="ECO:0000313" key="1">
    <source>
        <dbReference type="EMBL" id="SKB31595.1"/>
    </source>
</evidence>
<sequence length="156" mass="16891">MSLLVRKSIKFLVVILFCSFSFDSLGQERLPPIANPSRDNFALLSSAPLVPIDSLVPPRSQPTVAKIIICGPCGQHGDKPVYILTIKGKSVPLPMELSDKVPASSIEAINILTRNKARKFGAGAVTNGVVVISVKKEFEKEILAALPSDYKKLHNL</sequence>
<dbReference type="EMBL" id="FUYR01000001">
    <property type="protein sequence ID" value="SKB31595.1"/>
    <property type="molecule type" value="Genomic_DNA"/>
</dbReference>
<evidence type="ECO:0000313" key="2">
    <source>
        <dbReference type="Proteomes" id="UP000189981"/>
    </source>
</evidence>
<dbReference type="STRING" id="572036.SAMN05661099_0486"/>
<proteinExistence type="predicted"/>
<name>A0A1T5A9M4_9SPHI</name>
<keyword evidence="2" id="KW-1185">Reference proteome</keyword>
<gene>
    <name evidence="1" type="ORF">SAMN05661099_0486</name>
</gene>